<dbReference type="Proteomes" id="UP000051401">
    <property type="component" value="Unassembled WGS sequence"/>
</dbReference>
<gene>
    <name evidence="2" type="primary">boxB</name>
    <name evidence="2" type="ORF">RIdsm_00626</name>
    <name evidence="1" type="ORF">XM52_24920</name>
</gene>
<accession>A0A0T5P2A1</accession>
<evidence type="ECO:0000313" key="3">
    <source>
        <dbReference type="Proteomes" id="UP000051401"/>
    </source>
</evidence>
<reference evidence="2 4" key="2">
    <citation type="submission" date="2018-08" db="EMBL/GenBank/DDBJ databases">
        <title>Genetic Globetrotter - A new plasmid hitch-hiking vast phylogenetic and geographic distances.</title>
        <authorList>
            <person name="Vollmers J."/>
            <person name="Petersen J."/>
        </authorList>
    </citation>
    <scope>NUCLEOTIDE SEQUENCE [LARGE SCALE GENOMIC DNA]</scope>
    <source>
        <strain evidence="2 4">DSM 26383</strain>
    </source>
</reference>
<dbReference type="InterPro" id="IPR012348">
    <property type="entry name" value="RNR-like"/>
</dbReference>
<name>A0A0T5P2A1_9RHOB</name>
<reference evidence="1 3" key="1">
    <citation type="submission" date="2015-04" db="EMBL/GenBank/DDBJ databases">
        <title>The draft genome sequence of Roseovarius indicus B108T.</title>
        <authorList>
            <person name="Li G."/>
            <person name="Lai Q."/>
            <person name="Shao Z."/>
            <person name="Yan P."/>
        </authorList>
    </citation>
    <scope>NUCLEOTIDE SEQUENCE [LARGE SCALE GENOMIC DNA]</scope>
    <source>
        <strain evidence="1 3">B108</strain>
    </source>
</reference>
<dbReference type="GO" id="GO:0016491">
    <property type="term" value="F:oxidoreductase activity"/>
    <property type="evidence" value="ECO:0007669"/>
    <property type="project" value="UniProtKB-KW"/>
</dbReference>
<keyword evidence="3" id="KW-1185">Reference proteome</keyword>
<dbReference type="InterPro" id="IPR017635">
    <property type="entry name" value="Benzoyl_CoA_Oase_BoxB"/>
</dbReference>
<sequence length="483" mass="55154">MLDLINVSYDTQIPNNVNLSSDKRVLKALEKWHPGYINWWNDLIPDNFQQSLVYLRTAVSVDPKGWAKFDYVKMPEYRWGVLLAPQVEDRKIPCGEHAGQPAWQEVPGEYRNMMKRLIVIQGDTEPASVEQQRFLALTAPSLYDMRNLFQVNVEEGRHLWAMVYLLHKYFGADGREEADDLLRRSSGSEEAPRMLGAFNEETPDWLSFFMFTYFTDRDGKMQLESLAQSGFDPLSRTCRFMLTEEAHHMFVGETGVGRTIERTCQVMKENGIDDPYDIDKIRALGVIDLPTVQKKLNLHYTLSLDLFGQEVSTNAANAFNAGIKGRYHEHRIDDDHKLEGDTYTVWDFENGQAVQKEVPALTAINMRLRDDYTRDASGGIGRWNKIIEKAGVDFKLKLPHESFNRQIGVFAGHNFNPEGEIVSGAEYDKGMADWLPTHADGDFIQSLMEQVTEPGKYAGWIAPPKVGIDNKPGDFEYVKLHMA</sequence>
<dbReference type="NCBIfam" id="TIGR03225">
    <property type="entry name" value="benzo_boxB"/>
    <property type="match status" value="1"/>
</dbReference>
<dbReference type="Gene3D" id="1.10.620.20">
    <property type="entry name" value="Ribonucleotide Reductase, subunit A"/>
    <property type="match status" value="1"/>
</dbReference>
<protein>
    <submittedName>
        <fullName evidence="1 2">Benzoyl-CoA oxygenase</fullName>
        <ecNumber evidence="2">1.14.13.208</ecNumber>
    </submittedName>
</protein>
<evidence type="ECO:0000313" key="4">
    <source>
        <dbReference type="Proteomes" id="UP000325785"/>
    </source>
</evidence>
<dbReference type="Proteomes" id="UP000325785">
    <property type="component" value="Chromosome"/>
</dbReference>
<dbReference type="KEGG" id="rid:RIdsm_00626"/>
<dbReference type="PANTHER" id="PTHR30458:SF0">
    <property type="entry name" value="1,2-PHENYLACETYL-COA EPOXIDASE, SUBUNIT C"/>
    <property type="match status" value="1"/>
</dbReference>
<dbReference type="GO" id="GO:0010124">
    <property type="term" value="P:phenylacetate catabolic process"/>
    <property type="evidence" value="ECO:0007669"/>
    <property type="project" value="TreeGrafter"/>
</dbReference>
<dbReference type="RefSeq" id="WP_057820711.1">
    <property type="nucleotide sequence ID" value="NZ_CP031598.1"/>
</dbReference>
<evidence type="ECO:0000313" key="1">
    <source>
        <dbReference type="EMBL" id="KRS15198.1"/>
    </source>
</evidence>
<dbReference type="SUPFAM" id="SSF47240">
    <property type="entry name" value="Ferritin-like"/>
    <property type="match status" value="1"/>
</dbReference>
<dbReference type="GO" id="GO:0005829">
    <property type="term" value="C:cytosol"/>
    <property type="evidence" value="ECO:0007669"/>
    <property type="project" value="TreeGrafter"/>
</dbReference>
<dbReference type="STRING" id="540747.SAMN04488031_11160"/>
<dbReference type="EMBL" id="CP031598">
    <property type="protein sequence ID" value="QEW24842.1"/>
    <property type="molecule type" value="Genomic_DNA"/>
</dbReference>
<dbReference type="AlphaFoldDB" id="A0A0T5P2A1"/>
<dbReference type="EC" id="1.14.13.208" evidence="2"/>
<dbReference type="PATRIC" id="fig|540747.5.peg.3338"/>
<dbReference type="OrthoDB" id="235973at2"/>
<proteinExistence type="predicted"/>
<dbReference type="EMBL" id="LAXI01000025">
    <property type="protein sequence ID" value="KRS15198.1"/>
    <property type="molecule type" value="Genomic_DNA"/>
</dbReference>
<dbReference type="InterPro" id="IPR052703">
    <property type="entry name" value="Aromatic_CoA_ox/epox"/>
</dbReference>
<organism evidence="1 3">
    <name type="scientific">Roseovarius indicus</name>
    <dbReference type="NCBI Taxonomy" id="540747"/>
    <lineage>
        <taxon>Bacteria</taxon>
        <taxon>Pseudomonadati</taxon>
        <taxon>Pseudomonadota</taxon>
        <taxon>Alphaproteobacteria</taxon>
        <taxon>Rhodobacterales</taxon>
        <taxon>Roseobacteraceae</taxon>
        <taxon>Roseovarius</taxon>
    </lineage>
</organism>
<dbReference type="InterPro" id="IPR009078">
    <property type="entry name" value="Ferritin-like_SF"/>
</dbReference>
<keyword evidence="2" id="KW-0560">Oxidoreductase</keyword>
<evidence type="ECO:0000313" key="2">
    <source>
        <dbReference type="EMBL" id="QEW24842.1"/>
    </source>
</evidence>
<dbReference type="PANTHER" id="PTHR30458">
    <property type="entry name" value="PHENYLACETIC ACID DEGRADATION PROTEIN PAA"/>
    <property type="match status" value="1"/>
</dbReference>